<sequence>MVKKLKCYYLAFDDPGALVYCTRCVLQVAGPGTDCSTKDCMKCLGRNHEYPISFYKLNKLRTRHSIVQSLETQHSIVQSLETQHSIVQSLETQH</sequence>
<dbReference type="AlphaFoldDB" id="A0A4Y2TRW1"/>
<comment type="caution">
    <text evidence="1">The sequence shown here is derived from an EMBL/GenBank/DDBJ whole genome shotgun (WGS) entry which is preliminary data.</text>
</comment>
<evidence type="ECO:0000313" key="1">
    <source>
        <dbReference type="EMBL" id="GBO03385.1"/>
    </source>
</evidence>
<dbReference type="Proteomes" id="UP000499080">
    <property type="component" value="Unassembled WGS sequence"/>
</dbReference>
<name>A0A4Y2TRW1_ARAVE</name>
<dbReference type="EMBL" id="BGPR01030699">
    <property type="protein sequence ID" value="GBO03385.1"/>
    <property type="molecule type" value="Genomic_DNA"/>
</dbReference>
<accession>A0A4Y2TRW1</accession>
<organism evidence="1 2">
    <name type="scientific">Araneus ventricosus</name>
    <name type="common">Orbweaver spider</name>
    <name type="synonym">Epeira ventricosa</name>
    <dbReference type="NCBI Taxonomy" id="182803"/>
    <lineage>
        <taxon>Eukaryota</taxon>
        <taxon>Metazoa</taxon>
        <taxon>Ecdysozoa</taxon>
        <taxon>Arthropoda</taxon>
        <taxon>Chelicerata</taxon>
        <taxon>Arachnida</taxon>
        <taxon>Araneae</taxon>
        <taxon>Araneomorphae</taxon>
        <taxon>Entelegynae</taxon>
        <taxon>Araneoidea</taxon>
        <taxon>Araneidae</taxon>
        <taxon>Araneus</taxon>
    </lineage>
</organism>
<gene>
    <name evidence="1" type="ORF">AVEN_139559_1</name>
</gene>
<protein>
    <submittedName>
        <fullName evidence="1">Uncharacterized protein</fullName>
    </submittedName>
</protein>
<evidence type="ECO:0000313" key="2">
    <source>
        <dbReference type="Proteomes" id="UP000499080"/>
    </source>
</evidence>
<keyword evidence="2" id="KW-1185">Reference proteome</keyword>
<proteinExistence type="predicted"/>
<reference evidence="1 2" key="1">
    <citation type="journal article" date="2019" name="Sci. Rep.">
        <title>Orb-weaving spider Araneus ventricosus genome elucidates the spidroin gene catalogue.</title>
        <authorList>
            <person name="Kono N."/>
            <person name="Nakamura H."/>
            <person name="Ohtoshi R."/>
            <person name="Moran D.A.P."/>
            <person name="Shinohara A."/>
            <person name="Yoshida Y."/>
            <person name="Fujiwara M."/>
            <person name="Mori M."/>
            <person name="Tomita M."/>
            <person name="Arakawa K."/>
        </authorList>
    </citation>
    <scope>NUCLEOTIDE SEQUENCE [LARGE SCALE GENOMIC DNA]</scope>
</reference>